<proteinExistence type="predicted"/>
<feature type="domain" description="F-box" evidence="2">
    <location>
        <begin position="88"/>
        <end position="138"/>
    </location>
</feature>
<comment type="caution">
    <text evidence="3">The sequence shown here is derived from an EMBL/GenBank/DDBJ whole genome shotgun (WGS) entry which is preliminary data.</text>
</comment>
<protein>
    <recommendedName>
        <fullName evidence="2">F-box domain-containing protein</fullName>
    </recommendedName>
</protein>
<accession>A0A395MLI2</accession>
<dbReference type="PROSITE" id="PS50181">
    <property type="entry name" value="FBOX"/>
    <property type="match status" value="1"/>
</dbReference>
<sequence>MRRFKVKPQTPQFSPSFAQRLVDYFKPRKSTYRIPVLGADESKISQLDTPVPEDAGLPVSHLDTPVPEDGGLPEPLKPKTLEHRKNSESGLLQFPPKLLIYAMCFLPHSSLYMVRQTCQALRNLADDSQFDDFHWEILHHEKPRCYVTMPLCEELRSIKWIFLRRSLCKPCSTLFDSGELEARLGKLWQPVHCKGCQVSHPELLFPQGGREHDICVGLLGEYALCKHVQVTGKIEVHNEGNSRFRCLDPEHFPENSMDSKERLAFQRYRPEVGNYSSMDGCVVYSRAFPLLKIAPQQYPGMQALKSRLLKQLKEIHHDGLCQHASTQLESIVSSLPSDKCDCFPASGPPVYQSLLAGRDFHRCQNHDYDCRHCGALYYWFFENNYVVLQVTIDLATNGADGMNWLANITFPTDRYPNHPILNESTKGVLWCSDPSCGTGCGNRWLFMVEIMKGLLYREHGGLFGLPQRDRSFAANTPYTLEYQVFQNAADWMTEPNMLSMDLLVPKTTKFNTQAY</sequence>
<dbReference type="STRING" id="2594813.A0A395MLI2"/>
<reference evidence="3 4" key="1">
    <citation type="journal article" date="2018" name="PLoS Pathog.">
        <title>Evolution of structural diversity of trichothecenes, a family of toxins produced by plant pathogenic and entomopathogenic fungi.</title>
        <authorList>
            <person name="Proctor R.H."/>
            <person name="McCormick S.P."/>
            <person name="Kim H.S."/>
            <person name="Cardoza R.E."/>
            <person name="Stanley A.M."/>
            <person name="Lindo L."/>
            <person name="Kelly A."/>
            <person name="Brown D.W."/>
            <person name="Lee T."/>
            <person name="Vaughan M.M."/>
            <person name="Alexander N.J."/>
            <person name="Busman M."/>
            <person name="Gutierrez S."/>
        </authorList>
    </citation>
    <scope>NUCLEOTIDE SEQUENCE [LARGE SCALE GENOMIC DNA]</scope>
    <source>
        <strain evidence="3 4">NRRL 13405</strain>
    </source>
</reference>
<dbReference type="InterPro" id="IPR036047">
    <property type="entry name" value="F-box-like_dom_sf"/>
</dbReference>
<name>A0A395MLI2_9HYPO</name>
<feature type="region of interest" description="Disordered" evidence="1">
    <location>
        <begin position="45"/>
        <end position="77"/>
    </location>
</feature>
<keyword evidence="4" id="KW-1185">Reference proteome</keyword>
<dbReference type="AlphaFoldDB" id="A0A395MLI2"/>
<evidence type="ECO:0000256" key="1">
    <source>
        <dbReference type="SAM" id="MobiDB-lite"/>
    </source>
</evidence>
<dbReference type="Proteomes" id="UP000265631">
    <property type="component" value="Unassembled WGS sequence"/>
</dbReference>
<evidence type="ECO:0000313" key="3">
    <source>
        <dbReference type="EMBL" id="RFN47999.1"/>
    </source>
</evidence>
<dbReference type="EMBL" id="PXXK01000222">
    <property type="protein sequence ID" value="RFN47999.1"/>
    <property type="molecule type" value="Genomic_DNA"/>
</dbReference>
<organism evidence="3 4">
    <name type="scientific">Fusarium flagelliforme</name>
    <dbReference type="NCBI Taxonomy" id="2675880"/>
    <lineage>
        <taxon>Eukaryota</taxon>
        <taxon>Fungi</taxon>
        <taxon>Dikarya</taxon>
        <taxon>Ascomycota</taxon>
        <taxon>Pezizomycotina</taxon>
        <taxon>Sordariomycetes</taxon>
        <taxon>Hypocreomycetidae</taxon>
        <taxon>Hypocreales</taxon>
        <taxon>Nectriaceae</taxon>
        <taxon>Fusarium</taxon>
        <taxon>Fusarium incarnatum-equiseti species complex</taxon>
    </lineage>
</organism>
<dbReference type="InterPro" id="IPR001810">
    <property type="entry name" value="F-box_dom"/>
</dbReference>
<evidence type="ECO:0000259" key="2">
    <source>
        <dbReference type="PROSITE" id="PS50181"/>
    </source>
</evidence>
<dbReference type="Pfam" id="PF00646">
    <property type="entry name" value="F-box"/>
    <property type="match status" value="1"/>
</dbReference>
<evidence type="ECO:0000313" key="4">
    <source>
        <dbReference type="Proteomes" id="UP000265631"/>
    </source>
</evidence>
<dbReference type="SUPFAM" id="SSF81383">
    <property type="entry name" value="F-box domain"/>
    <property type="match status" value="1"/>
</dbReference>
<gene>
    <name evidence="3" type="ORF">FIE12Z_7722</name>
</gene>